<organism evidence="1 2">
    <name type="scientific">Synechococcus phage S-N03</name>
    <dbReference type="NCBI Taxonomy" id="2718943"/>
    <lineage>
        <taxon>Viruses</taxon>
        <taxon>Duplodnaviria</taxon>
        <taxon>Heunggongvirae</taxon>
        <taxon>Uroviricota</taxon>
        <taxon>Caudoviricetes</taxon>
        <taxon>Pantevenvirales</taxon>
        <taxon>Kyanoviridae</taxon>
        <taxon>Huanghaivirus</taxon>
        <taxon>Huanghaivirus snothree</taxon>
    </lineage>
</organism>
<protein>
    <submittedName>
        <fullName evidence="1">Uncharacterized protein</fullName>
    </submittedName>
</protein>
<dbReference type="RefSeq" id="YP_010669205.1">
    <property type="nucleotide sequence ID" value="NC_070959.1"/>
</dbReference>
<accession>A0A6G8R5Z5</accession>
<name>A0A6G8R5Z5_9CAUD</name>
<reference evidence="1 2" key="1">
    <citation type="submission" date="2020-03" db="EMBL/GenBank/DDBJ databases">
        <title>The Isolation and Genome Sequence of a Novel Cyanophage S-N03 from the Huanghai Sea, China.</title>
        <authorList>
            <person name="Jiang T."/>
        </authorList>
    </citation>
    <scope>NUCLEOTIDE SEQUENCE [LARGE SCALE GENOMIC DNA]</scope>
</reference>
<dbReference type="KEGG" id="vg:77945359"/>
<evidence type="ECO:0000313" key="1">
    <source>
        <dbReference type="EMBL" id="QIN96825.1"/>
    </source>
</evidence>
<keyword evidence="2" id="KW-1185">Reference proteome</keyword>
<sequence>MCGGDTPPNQPFRVRLAPVRGYSLFRFAMKLFLARARWGDELTAKDYALINEMSLLEVFASSYILPKTARVRTSSVLRRR</sequence>
<proteinExistence type="predicted"/>
<evidence type="ECO:0000313" key="2">
    <source>
        <dbReference type="Proteomes" id="UP000502617"/>
    </source>
</evidence>
<dbReference type="GeneID" id="77945359"/>
<dbReference type="Proteomes" id="UP000502617">
    <property type="component" value="Segment"/>
</dbReference>
<dbReference type="EMBL" id="MT162466">
    <property type="protein sequence ID" value="QIN96825.1"/>
    <property type="molecule type" value="Genomic_DNA"/>
</dbReference>